<reference evidence="3" key="1">
    <citation type="submission" date="2019-01" db="EMBL/GenBank/DDBJ databases">
        <title>Gri0909 isolated from a small marine red alga.</title>
        <authorList>
            <person name="Kim J."/>
            <person name="Jeong S.E."/>
            <person name="Jeon C.O."/>
        </authorList>
    </citation>
    <scope>NUCLEOTIDE SEQUENCE [LARGE SCALE GENOMIC DNA]</scope>
    <source>
        <strain evidence="3">Gri0909</strain>
    </source>
</reference>
<protein>
    <submittedName>
        <fullName evidence="2">DJ-1/PfpI family protein</fullName>
    </submittedName>
</protein>
<dbReference type="InterPro" id="IPR029062">
    <property type="entry name" value="Class_I_gatase-like"/>
</dbReference>
<comment type="caution">
    <text evidence="2">The sequence shown here is derived from an EMBL/GenBank/DDBJ whole genome shotgun (WGS) entry which is preliminary data.</text>
</comment>
<dbReference type="Pfam" id="PF01965">
    <property type="entry name" value="DJ-1_PfpI"/>
    <property type="match status" value="1"/>
</dbReference>
<dbReference type="PANTHER" id="PTHR43130">
    <property type="entry name" value="ARAC-FAMILY TRANSCRIPTIONAL REGULATOR"/>
    <property type="match status" value="1"/>
</dbReference>
<dbReference type="OrthoDB" id="186587at2"/>
<proteinExistence type="predicted"/>
<sequence>MNSIAILLFDGVEELDAVGPWEVFAWAAKEGSPPKPMSVFTLSGDGAPVTCGKGMVITPDHSFETAPQIDILLIPGGPGTRPMIKDEAMLDWVRKTAAGCTWITAVCTGAMVLAKAGLAKGKRITTYHDVVEPMRQWSDAEVLAGVRFVRDGNLVTSAGVSAGIDMALWLVGQLAGADYAREVQQGIEYFPAPPYSYEA</sequence>
<dbReference type="PANTHER" id="PTHR43130:SF3">
    <property type="entry name" value="HTH-TYPE TRANSCRIPTIONAL REGULATOR RV1931C"/>
    <property type="match status" value="1"/>
</dbReference>
<keyword evidence="3" id="KW-1185">Reference proteome</keyword>
<dbReference type="InterPro" id="IPR052158">
    <property type="entry name" value="INH-QAR"/>
</dbReference>
<name>A0A3S2VMN0_9PROT</name>
<feature type="domain" description="DJ-1/PfpI" evidence="1">
    <location>
        <begin position="3"/>
        <end position="171"/>
    </location>
</feature>
<dbReference type="InterPro" id="IPR002818">
    <property type="entry name" value="DJ-1/PfpI"/>
</dbReference>
<dbReference type="SUPFAM" id="SSF52317">
    <property type="entry name" value="Class I glutamine amidotransferase-like"/>
    <property type="match status" value="1"/>
</dbReference>
<dbReference type="RefSeq" id="WP_127765981.1">
    <property type="nucleotide sequence ID" value="NZ_SADE01000002.1"/>
</dbReference>
<evidence type="ECO:0000259" key="1">
    <source>
        <dbReference type="Pfam" id="PF01965"/>
    </source>
</evidence>
<dbReference type="EMBL" id="SADE01000002">
    <property type="protein sequence ID" value="RVU36505.1"/>
    <property type="molecule type" value="Genomic_DNA"/>
</dbReference>
<dbReference type="Gene3D" id="3.40.50.880">
    <property type="match status" value="1"/>
</dbReference>
<gene>
    <name evidence="2" type="ORF">EOI86_15040</name>
</gene>
<evidence type="ECO:0000313" key="3">
    <source>
        <dbReference type="Proteomes" id="UP000287447"/>
    </source>
</evidence>
<dbReference type="Proteomes" id="UP000287447">
    <property type="component" value="Unassembled WGS sequence"/>
</dbReference>
<dbReference type="GO" id="GO:0006355">
    <property type="term" value="P:regulation of DNA-templated transcription"/>
    <property type="evidence" value="ECO:0007669"/>
    <property type="project" value="TreeGrafter"/>
</dbReference>
<dbReference type="CDD" id="cd03139">
    <property type="entry name" value="GATase1_PfpI_2"/>
    <property type="match status" value="1"/>
</dbReference>
<evidence type="ECO:0000313" key="2">
    <source>
        <dbReference type="EMBL" id="RVU36505.1"/>
    </source>
</evidence>
<organism evidence="2 3">
    <name type="scientific">Hwanghaeella grinnelliae</name>
    <dbReference type="NCBI Taxonomy" id="2500179"/>
    <lineage>
        <taxon>Bacteria</taxon>
        <taxon>Pseudomonadati</taxon>
        <taxon>Pseudomonadota</taxon>
        <taxon>Alphaproteobacteria</taxon>
        <taxon>Rhodospirillales</taxon>
        <taxon>Rhodospirillaceae</taxon>
        <taxon>Hwanghaeella</taxon>
    </lineage>
</organism>
<accession>A0A3S2VMN0</accession>
<dbReference type="AlphaFoldDB" id="A0A3S2VMN0"/>